<name>A0ABX1TNG3_9GAMM</name>
<protein>
    <submittedName>
        <fullName evidence="2">Translation initiation factor eIF-2B</fullName>
    </submittedName>
</protein>
<dbReference type="PANTHER" id="PTHR43475:SF2">
    <property type="entry name" value="RIBOSE 1,5-BISPHOSPHATE ISOMERASE"/>
    <property type="match status" value="1"/>
</dbReference>
<keyword evidence="2" id="KW-0648">Protein biosynthesis</keyword>
<dbReference type="InterPro" id="IPR037171">
    <property type="entry name" value="NagB/RpiA_transferase-like"/>
</dbReference>
<dbReference type="Pfam" id="PF01008">
    <property type="entry name" value="IF-2B"/>
    <property type="match status" value="1"/>
</dbReference>
<gene>
    <name evidence="2" type="ORF">E4P82_13395</name>
</gene>
<dbReference type="Gene3D" id="3.40.50.10470">
    <property type="entry name" value="Translation initiation factor eif-2b, domain 2"/>
    <property type="match status" value="1"/>
</dbReference>
<keyword evidence="3" id="KW-1185">Reference proteome</keyword>
<comment type="similarity">
    <text evidence="1">Belongs to the eIF-2B alpha/beta/delta subunits family.</text>
</comment>
<dbReference type="Gene3D" id="1.20.120.420">
    <property type="entry name" value="translation initiation factor eif-2b, domain 1"/>
    <property type="match status" value="1"/>
</dbReference>
<proteinExistence type="inferred from homology"/>
<sequence length="304" mass="33319">MNHPQFNREIVEIRDDRIHGASELARRCLAILAEAAKTLPAADCDEFRQRLLTLAAELAVIRPSMAPIGNLLRRWQERIGTANGDLELLRRLAAEHAAALIALSRQAVTDCAAHAARWFGPGRTLMTHSLSSTVLETCRLLRNQDLRMIVTESRPLTEGRRMVERLSAWNVPTTYITDAQMGLFVARADGVLVGADSLLADGSAINKVGTALLALAARECGVPFHVCCESFKQRAENESPPELEEMASAELEVPAWPGVSVRNVYFDITPAQLIDVWISETGVRQAVAAPWKNPAVSARRPGSE</sequence>
<dbReference type="InterPro" id="IPR027363">
    <property type="entry name" value="M1Pi_N"/>
</dbReference>
<dbReference type="GO" id="GO:0003743">
    <property type="term" value="F:translation initiation factor activity"/>
    <property type="evidence" value="ECO:0007669"/>
    <property type="project" value="UniProtKB-KW"/>
</dbReference>
<dbReference type="Proteomes" id="UP000760480">
    <property type="component" value="Unassembled WGS sequence"/>
</dbReference>
<evidence type="ECO:0000313" key="3">
    <source>
        <dbReference type="Proteomes" id="UP000760480"/>
    </source>
</evidence>
<organism evidence="2 3">
    <name type="scientific">Candidatus Competibacter phosphatis</name>
    <dbReference type="NCBI Taxonomy" id="221280"/>
    <lineage>
        <taxon>Bacteria</taxon>
        <taxon>Pseudomonadati</taxon>
        <taxon>Pseudomonadota</taxon>
        <taxon>Gammaproteobacteria</taxon>
        <taxon>Candidatus Competibacteraceae</taxon>
        <taxon>Candidatus Competibacter</taxon>
    </lineage>
</organism>
<evidence type="ECO:0000313" key="2">
    <source>
        <dbReference type="EMBL" id="NMQ20104.1"/>
    </source>
</evidence>
<evidence type="ECO:0000256" key="1">
    <source>
        <dbReference type="RuleBase" id="RU003814"/>
    </source>
</evidence>
<dbReference type="RefSeq" id="WP_169249367.1">
    <property type="nucleotide sequence ID" value="NZ_SPMZ01000038.1"/>
</dbReference>
<accession>A0ABX1TNG3</accession>
<dbReference type="SUPFAM" id="SSF100950">
    <property type="entry name" value="NagB/RpiA/CoA transferase-like"/>
    <property type="match status" value="1"/>
</dbReference>
<reference evidence="2 3" key="1">
    <citation type="submission" date="2019-03" db="EMBL/GenBank/DDBJ databases">
        <title>Metabolic reconstructions from genomes of highly enriched 'Candidatus Accumulibacter' and 'Candidatus Competibacter' bioreactor populations.</title>
        <authorList>
            <person name="Annavajhala M.K."/>
            <person name="Welles L."/>
            <person name="Abbas B."/>
            <person name="Sorokin D."/>
            <person name="Park H."/>
            <person name="Van Loosdrecht M."/>
            <person name="Chandran K."/>
        </authorList>
    </citation>
    <scope>NUCLEOTIDE SEQUENCE [LARGE SCALE GENOMIC DNA]</scope>
    <source>
        <strain evidence="2 3">SBR_G</strain>
    </source>
</reference>
<dbReference type="EMBL" id="SPMZ01000038">
    <property type="protein sequence ID" value="NMQ20104.1"/>
    <property type="molecule type" value="Genomic_DNA"/>
</dbReference>
<dbReference type="InterPro" id="IPR042529">
    <property type="entry name" value="IF_2B-like_C"/>
</dbReference>
<dbReference type="InterPro" id="IPR000649">
    <property type="entry name" value="IF-2B-related"/>
</dbReference>
<dbReference type="PANTHER" id="PTHR43475">
    <property type="entry name" value="METHYLTHIORIBOSE-1-PHOSPHATE ISOMERASE"/>
    <property type="match status" value="1"/>
</dbReference>
<keyword evidence="2" id="KW-0396">Initiation factor</keyword>
<comment type="caution">
    <text evidence="2">The sequence shown here is derived from an EMBL/GenBank/DDBJ whole genome shotgun (WGS) entry which is preliminary data.</text>
</comment>